<reference evidence="7" key="2">
    <citation type="journal article" date="2023" name="Microbiol Resour">
        <title>Decontamination and Annotation of the Draft Genome Sequence of the Oomycete Lagenidium giganteum ARSEF 373.</title>
        <authorList>
            <person name="Morgan W.R."/>
            <person name="Tartar A."/>
        </authorList>
    </citation>
    <scope>NUCLEOTIDE SEQUENCE</scope>
    <source>
        <strain evidence="7">ARSEF 373</strain>
    </source>
</reference>
<evidence type="ECO:0000259" key="5">
    <source>
        <dbReference type="Pfam" id="PF08190"/>
    </source>
</evidence>
<dbReference type="Gene3D" id="2.60.40.790">
    <property type="match status" value="1"/>
</dbReference>
<dbReference type="AlphaFoldDB" id="A0AAV2ZFK6"/>
<feature type="domain" description="PIH1 N-terminal" evidence="5">
    <location>
        <begin position="87"/>
        <end position="236"/>
    </location>
</feature>
<dbReference type="Pfam" id="PF18201">
    <property type="entry name" value="PIH1_CS"/>
    <property type="match status" value="1"/>
</dbReference>
<evidence type="ECO:0000256" key="3">
    <source>
        <dbReference type="HAMAP-Rule" id="MF_03069"/>
    </source>
</evidence>
<evidence type="ECO:0000256" key="4">
    <source>
        <dbReference type="SAM" id="MobiDB-lite"/>
    </source>
</evidence>
<protein>
    <recommendedName>
        <fullName evidence="3">Protein kintoun</fullName>
    </recommendedName>
    <alternativeName>
        <fullName evidence="3">Dynein assembly factor 2, axonemal homolog</fullName>
    </alternativeName>
</protein>
<dbReference type="InterPro" id="IPR008978">
    <property type="entry name" value="HSP20-like_chaperone"/>
</dbReference>
<dbReference type="InterPro" id="IPR041442">
    <property type="entry name" value="PIH1D1/2/3_CS-like"/>
</dbReference>
<dbReference type="Proteomes" id="UP001146120">
    <property type="component" value="Unassembled WGS sequence"/>
</dbReference>
<comment type="caution">
    <text evidence="7">The sequence shown here is derived from an EMBL/GenBank/DDBJ whole genome shotgun (WGS) entry which is preliminary data.</text>
</comment>
<comment type="similarity">
    <text evidence="3">Belongs to the PIH1 family. Kintoun subfamily.</text>
</comment>
<dbReference type="SUPFAM" id="SSF49764">
    <property type="entry name" value="HSP20-like chaperones"/>
    <property type="match status" value="1"/>
</dbReference>
<keyword evidence="2 3" id="KW-0963">Cytoplasm</keyword>
<proteinExistence type="inferred from homology"/>
<comment type="function">
    <text evidence="3">Required for cytoplasmic pre-assembly of axonemal dyneins, thereby playing a central role in motility in cilia and flagella. Involved in pre-assembly of dynein arm complexes in the cytoplasm before intraflagellar transport loads them for the ciliary compartment.</text>
</comment>
<comment type="subcellular location">
    <subcellularLocation>
        <location evidence="1 3">Cytoplasm</location>
    </subcellularLocation>
</comment>
<dbReference type="CDD" id="cd06463">
    <property type="entry name" value="p23_like"/>
    <property type="match status" value="1"/>
</dbReference>
<accession>A0AAV2ZFK6</accession>
<gene>
    <name evidence="7" type="ORF">N0F65_005733</name>
</gene>
<organism evidence="7 8">
    <name type="scientific">Lagenidium giganteum</name>
    <dbReference type="NCBI Taxonomy" id="4803"/>
    <lineage>
        <taxon>Eukaryota</taxon>
        <taxon>Sar</taxon>
        <taxon>Stramenopiles</taxon>
        <taxon>Oomycota</taxon>
        <taxon>Peronosporomycetes</taxon>
        <taxon>Pythiales</taxon>
        <taxon>Pythiaceae</taxon>
    </lineage>
</organism>
<dbReference type="GO" id="GO:0005737">
    <property type="term" value="C:cytoplasm"/>
    <property type="evidence" value="ECO:0007669"/>
    <property type="project" value="UniProtKB-SubCell"/>
</dbReference>
<dbReference type="PANTHER" id="PTHR22997:SF0">
    <property type="entry name" value="PIH1 DOMAIN-CONTAINING PROTEIN 1"/>
    <property type="match status" value="1"/>
</dbReference>
<feature type="domain" description="PIH1D1/2/3 CS-like" evidence="6">
    <location>
        <begin position="334"/>
        <end position="434"/>
    </location>
</feature>
<evidence type="ECO:0000313" key="8">
    <source>
        <dbReference type="Proteomes" id="UP001146120"/>
    </source>
</evidence>
<dbReference type="InterPro" id="IPR012981">
    <property type="entry name" value="PIH1_N"/>
</dbReference>
<evidence type="ECO:0000259" key="6">
    <source>
        <dbReference type="Pfam" id="PF18201"/>
    </source>
</evidence>
<sequence>MGVQVAPPQTKNTTTRTNNNSDVDIDSDGAGHDAVPSEAMLNDLFHAAMNRAGERGTQMTGDEQQRFLSAMQKPEFRSLLNDYMKEISDPANRAETEQYLAQLEGENKVPDDKQLITPVPGFVIKTKWDGHGAKDDQKKKLFVNICSHERVQPPSSTRVAATASTKGGTSWQLPYSLGPDRLEKDKSGAMVTTFDVCYNTRTLEFAQMQRPFLDMVVNTALEAVEQVLRKSLDRPKGVVARDFHVLRGVLYKSGQPVTMCVRKDPAQQQKPTKGASPRKSDTQKANAAPVTASPSKKFAVKKDTTVNKEDGAVETMQKMDSTRGDKEDVPSGPKTMTYKVVYRGKFEMMDHLMETPSETVQAASRPRELVVEIDFPTRKNAAGLELDVNEKSLKLRAEGYAPLDLSLPYPVNEDTGSAKFDKKARKLVVTLPVLPPPLPARTIQVEEVEDNQTHEDQQLHEDNGVIADLPTATIPDISRAIQEKSEEAPVPSTAAAPAPAPLVQDDQFRMLRETALMVGNDPYYQREIPIPEKSTAFTSPADQTKLTTAEKVQPAPATEEEDELVRKMKENMRDHGIQFDDLPPLESCSEDEFDDALDDAVTEDVTASSELSTLEEEPKAGPTFSTPSFSITETASCLSYIISVAKILSSTIQVNFQPTQFSVTFSTSAFEAYRLEVSDLPIAVDPAKCEYDVASENMVVILHKAANSASNSNANAVTSTPEHASEPPLPTPVPGEVVPQVQTFLNDLLYELD</sequence>
<dbReference type="EMBL" id="DAKRPA010000015">
    <property type="protein sequence ID" value="DBA03843.1"/>
    <property type="molecule type" value="Genomic_DNA"/>
</dbReference>
<feature type="compositionally biased region" description="Low complexity" evidence="4">
    <location>
        <begin position="10"/>
        <end position="20"/>
    </location>
</feature>
<feature type="region of interest" description="Disordered" evidence="4">
    <location>
        <begin position="604"/>
        <end position="626"/>
    </location>
</feature>
<keyword evidence="8" id="KW-1185">Reference proteome</keyword>
<evidence type="ECO:0000313" key="7">
    <source>
        <dbReference type="EMBL" id="DBA03843.1"/>
    </source>
</evidence>
<dbReference type="PANTHER" id="PTHR22997">
    <property type="entry name" value="PIH1 DOMAIN-CONTAINING PROTEIN 1"/>
    <property type="match status" value="1"/>
</dbReference>
<name>A0AAV2ZFK6_9STRA</name>
<feature type="region of interest" description="Disordered" evidence="4">
    <location>
        <begin position="1"/>
        <end position="32"/>
    </location>
</feature>
<dbReference type="GO" id="GO:0070286">
    <property type="term" value="P:axonemal dynein complex assembly"/>
    <property type="evidence" value="ECO:0007669"/>
    <property type="project" value="UniProtKB-UniRule"/>
</dbReference>
<reference evidence="7" key="1">
    <citation type="submission" date="2022-11" db="EMBL/GenBank/DDBJ databases">
        <authorList>
            <person name="Morgan W.R."/>
            <person name="Tartar A."/>
        </authorList>
    </citation>
    <scope>NUCLEOTIDE SEQUENCE</scope>
    <source>
        <strain evidence="7">ARSEF 373</strain>
    </source>
</reference>
<dbReference type="Pfam" id="PF08190">
    <property type="entry name" value="PIH1"/>
    <property type="match status" value="1"/>
</dbReference>
<dbReference type="InterPro" id="IPR050734">
    <property type="entry name" value="PIH1/Kintoun_subfamily"/>
</dbReference>
<evidence type="ECO:0000256" key="2">
    <source>
        <dbReference type="ARBA" id="ARBA00022490"/>
    </source>
</evidence>
<evidence type="ECO:0000256" key="1">
    <source>
        <dbReference type="ARBA" id="ARBA00004496"/>
    </source>
</evidence>
<dbReference type="GO" id="GO:0060285">
    <property type="term" value="P:cilium-dependent cell motility"/>
    <property type="evidence" value="ECO:0007669"/>
    <property type="project" value="UniProtKB-UniRule"/>
</dbReference>
<dbReference type="HAMAP" id="MF_03069">
    <property type="entry name" value="Kintoun"/>
    <property type="match status" value="1"/>
</dbReference>
<feature type="region of interest" description="Disordered" evidence="4">
    <location>
        <begin position="711"/>
        <end position="736"/>
    </location>
</feature>
<feature type="region of interest" description="Disordered" evidence="4">
    <location>
        <begin position="262"/>
        <end position="297"/>
    </location>
</feature>
<dbReference type="InterPro" id="IPR034727">
    <property type="entry name" value="Kintoun"/>
</dbReference>